<dbReference type="OrthoDB" id="3793764at2759"/>
<gene>
    <name evidence="2" type="ORF">AJ79_00186</name>
</gene>
<evidence type="ECO:0000256" key="1">
    <source>
        <dbReference type="SAM" id="MobiDB-lite"/>
    </source>
</evidence>
<reference evidence="2 3" key="1">
    <citation type="submission" date="2017-10" db="EMBL/GenBank/DDBJ databases">
        <title>Comparative genomics in systemic dimorphic fungi from Ajellomycetaceae.</title>
        <authorList>
            <person name="Munoz J.F."/>
            <person name="Mcewen J.G."/>
            <person name="Clay O.K."/>
            <person name="Cuomo C.A."/>
        </authorList>
    </citation>
    <scope>NUCLEOTIDE SEQUENCE [LARGE SCALE GENOMIC DNA]</scope>
    <source>
        <strain evidence="2 3">UAMH5409</strain>
    </source>
</reference>
<evidence type="ECO:0000313" key="3">
    <source>
        <dbReference type="Proteomes" id="UP000223968"/>
    </source>
</evidence>
<name>A0A2B7YCL1_9EURO</name>
<evidence type="ECO:0000313" key="2">
    <source>
        <dbReference type="EMBL" id="PGH18773.1"/>
    </source>
</evidence>
<keyword evidence="3" id="KW-1185">Reference proteome</keyword>
<dbReference type="AlphaFoldDB" id="A0A2B7YCL1"/>
<accession>A0A2B7YCL1</accession>
<dbReference type="Proteomes" id="UP000223968">
    <property type="component" value="Unassembled WGS sequence"/>
</dbReference>
<protein>
    <submittedName>
        <fullName evidence="2">Uncharacterized protein</fullName>
    </submittedName>
</protein>
<comment type="caution">
    <text evidence="2">The sequence shown here is derived from an EMBL/GenBank/DDBJ whole genome shotgun (WGS) entry which is preliminary data.</text>
</comment>
<organism evidence="2 3">
    <name type="scientific">Helicocarpus griseus UAMH5409</name>
    <dbReference type="NCBI Taxonomy" id="1447875"/>
    <lineage>
        <taxon>Eukaryota</taxon>
        <taxon>Fungi</taxon>
        <taxon>Dikarya</taxon>
        <taxon>Ascomycota</taxon>
        <taxon>Pezizomycotina</taxon>
        <taxon>Eurotiomycetes</taxon>
        <taxon>Eurotiomycetidae</taxon>
        <taxon>Onygenales</taxon>
        <taxon>Ajellomycetaceae</taxon>
        <taxon>Helicocarpus</taxon>
    </lineage>
</organism>
<sequence length="95" mass="11061">MSANAAPQWRRTRIGSTLTSDSSLRRRQTVPFDTAAAPKVVQERYPAYDDFPWIQIRDYLQMKWPSWTQFNEARVGDSWQFEVPENLSKAKTPPS</sequence>
<feature type="region of interest" description="Disordered" evidence="1">
    <location>
        <begin position="1"/>
        <end position="22"/>
    </location>
</feature>
<dbReference type="EMBL" id="PDNB01000002">
    <property type="protein sequence ID" value="PGH18773.1"/>
    <property type="molecule type" value="Genomic_DNA"/>
</dbReference>
<proteinExistence type="predicted"/>